<dbReference type="AlphaFoldDB" id="A0A8C5B1J5"/>
<dbReference type="OrthoDB" id="6251307at2759"/>
<proteinExistence type="predicted"/>
<dbReference type="InterPro" id="IPR001079">
    <property type="entry name" value="Galectin_CRD"/>
</dbReference>
<dbReference type="GeneTree" id="ENSGT00940000155025"/>
<evidence type="ECO:0000259" key="3">
    <source>
        <dbReference type="PROSITE" id="PS51304"/>
    </source>
</evidence>
<evidence type="ECO:0000313" key="5">
    <source>
        <dbReference type="Proteomes" id="UP000694546"/>
    </source>
</evidence>
<protein>
    <recommendedName>
        <fullName evidence="2">Galectin</fullName>
    </recommendedName>
</protein>
<dbReference type="GO" id="GO:0005615">
    <property type="term" value="C:extracellular space"/>
    <property type="evidence" value="ECO:0007669"/>
    <property type="project" value="TreeGrafter"/>
</dbReference>
<dbReference type="CDD" id="cd00070">
    <property type="entry name" value="GLECT"/>
    <property type="match status" value="1"/>
</dbReference>
<dbReference type="Ensembl" id="ENSGMOT00000051732.1">
    <property type="protein sequence ID" value="ENSGMOP00000040483.1"/>
    <property type="gene ID" value="ENSGMOG00000023840.1"/>
</dbReference>
<dbReference type="InterPro" id="IPR013320">
    <property type="entry name" value="ConA-like_dom_sf"/>
</dbReference>
<dbReference type="SUPFAM" id="SSF49899">
    <property type="entry name" value="Concanavalin A-like lectins/glucanases"/>
    <property type="match status" value="1"/>
</dbReference>
<dbReference type="PANTHER" id="PTHR11346">
    <property type="entry name" value="GALECTIN"/>
    <property type="match status" value="1"/>
</dbReference>
<dbReference type="SMART" id="SM00276">
    <property type="entry name" value="GLECT"/>
    <property type="match status" value="1"/>
</dbReference>
<organism evidence="4 5">
    <name type="scientific">Gadus morhua</name>
    <name type="common">Atlantic cod</name>
    <dbReference type="NCBI Taxonomy" id="8049"/>
    <lineage>
        <taxon>Eukaryota</taxon>
        <taxon>Metazoa</taxon>
        <taxon>Chordata</taxon>
        <taxon>Craniata</taxon>
        <taxon>Vertebrata</taxon>
        <taxon>Euteleostomi</taxon>
        <taxon>Actinopterygii</taxon>
        <taxon>Neopterygii</taxon>
        <taxon>Teleostei</taxon>
        <taxon>Neoteleostei</taxon>
        <taxon>Acanthomorphata</taxon>
        <taxon>Zeiogadaria</taxon>
        <taxon>Gadariae</taxon>
        <taxon>Gadiformes</taxon>
        <taxon>Gadoidei</taxon>
        <taxon>Gadidae</taxon>
        <taxon>Gadus</taxon>
    </lineage>
</organism>
<dbReference type="Gene3D" id="2.60.120.200">
    <property type="match status" value="1"/>
</dbReference>
<dbReference type="InterPro" id="IPR044156">
    <property type="entry name" value="Galectin-like"/>
</dbReference>
<reference evidence="4" key="2">
    <citation type="submission" date="2025-09" db="UniProtKB">
        <authorList>
            <consortium name="Ensembl"/>
        </authorList>
    </citation>
    <scope>IDENTIFICATION</scope>
</reference>
<dbReference type="PROSITE" id="PS51304">
    <property type="entry name" value="GALECTIN"/>
    <property type="match status" value="1"/>
</dbReference>
<dbReference type="GO" id="GO:0043236">
    <property type="term" value="F:laminin binding"/>
    <property type="evidence" value="ECO:0007669"/>
    <property type="project" value="TreeGrafter"/>
</dbReference>
<dbReference type="GeneID" id="115545324"/>
<evidence type="ECO:0000256" key="1">
    <source>
        <dbReference type="ARBA" id="ARBA00022734"/>
    </source>
</evidence>
<feature type="domain" description="Galectin" evidence="3">
    <location>
        <begin position="5"/>
        <end position="130"/>
    </location>
</feature>
<reference evidence="4" key="1">
    <citation type="submission" date="2025-08" db="UniProtKB">
        <authorList>
            <consortium name="Ensembl"/>
        </authorList>
    </citation>
    <scope>IDENTIFICATION</scope>
</reference>
<dbReference type="Proteomes" id="UP000694546">
    <property type="component" value="Chromosome 6"/>
</dbReference>
<dbReference type="GO" id="GO:0030246">
    <property type="term" value="F:carbohydrate binding"/>
    <property type="evidence" value="ECO:0007669"/>
    <property type="project" value="UniProtKB-UniRule"/>
</dbReference>
<dbReference type="RefSeq" id="XP_030214212.1">
    <property type="nucleotide sequence ID" value="XM_030358352.1"/>
</dbReference>
<name>A0A8C5B1J5_GADMO</name>
<keyword evidence="1 2" id="KW-0430">Lectin</keyword>
<dbReference type="KEGG" id="gmh:115545324"/>
<gene>
    <name evidence="4" type="primary">LOC115545324</name>
</gene>
<dbReference type="GO" id="GO:0016936">
    <property type="term" value="F:galactoside binding"/>
    <property type="evidence" value="ECO:0007669"/>
    <property type="project" value="TreeGrafter"/>
</dbReference>
<dbReference type="SMART" id="SM00908">
    <property type="entry name" value="Gal-bind_lectin"/>
    <property type="match status" value="1"/>
</dbReference>
<dbReference type="Pfam" id="PF00337">
    <property type="entry name" value="Gal-bind_lectin"/>
    <property type="match status" value="1"/>
</dbReference>
<sequence length="130" mass="14568">MAGTDMWVKNRPLKVGHTLTISGIPKTGVQRFVVNISSGVDHALHMSVQFHGAVIYNSYQGGVWGDEVRHGGCPFKYDKLFKFTVTLTREEFLVVLSDGSEVHFPNRLGASEYKDFSFDEGVLIRSFEIN</sequence>
<evidence type="ECO:0000256" key="2">
    <source>
        <dbReference type="RuleBase" id="RU102079"/>
    </source>
</evidence>
<keyword evidence="5" id="KW-1185">Reference proteome</keyword>
<accession>A0A8C5B1J5</accession>
<dbReference type="PANTHER" id="PTHR11346:SF112">
    <property type="entry name" value="GALECTIN"/>
    <property type="match status" value="1"/>
</dbReference>
<evidence type="ECO:0000313" key="4">
    <source>
        <dbReference type="Ensembl" id="ENSGMOP00000040483.1"/>
    </source>
</evidence>